<dbReference type="SUPFAM" id="SSF53041">
    <property type="entry name" value="Resolvase-like"/>
    <property type="match status" value="1"/>
</dbReference>
<dbReference type="PANTHER" id="PTHR30461">
    <property type="entry name" value="DNA-INVERTASE FROM LAMBDOID PROPHAGE"/>
    <property type="match status" value="1"/>
</dbReference>
<dbReference type="InterPro" id="IPR038109">
    <property type="entry name" value="DNA_bind_recomb_sf"/>
</dbReference>
<evidence type="ECO:0000256" key="1">
    <source>
        <dbReference type="SAM" id="MobiDB-lite"/>
    </source>
</evidence>
<evidence type="ECO:0000313" key="3">
    <source>
        <dbReference type="EMBL" id="WAZ20252.1"/>
    </source>
</evidence>
<dbReference type="Gene3D" id="3.90.1750.20">
    <property type="entry name" value="Putative Large Serine Recombinase, Chain B, Domain 2"/>
    <property type="match status" value="1"/>
</dbReference>
<feature type="region of interest" description="Disordered" evidence="1">
    <location>
        <begin position="506"/>
        <end position="528"/>
    </location>
</feature>
<dbReference type="InterPro" id="IPR006119">
    <property type="entry name" value="Resolv_N"/>
</dbReference>
<dbReference type="CDD" id="cd00338">
    <property type="entry name" value="Ser_Recombinase"/>
    <property type="match status" value="1"/>
</dbReference>
<keyword evidence="4" id="KW-1185">Reference proteome</keyword>
<organism evidence="3 4">
    <name type="scientific">Streptomyces cinnabarinus</name>
    <dbReference type="NCBI Taxonomy" id="67287"/>
    <lineage>
        <taxon>Bacteria</taxon>
        <taxon>Bacillati</taxon>
        <taxon>Actinomycetota</taxon>
        <taxon>Actinomycetes</taxon>
        <taxon>Kitasatosporales</taxon>
        <taxon>Streptomycetaceae</taxon>
        <taxon>Streptomyces</taxon>
    </lineage>
</organism>
<accession>A0ABY7K6Y0</accession>
<dbReference type="InterPro" id="IPR050639">
    <property type="entry name" value="SSR_resolvase"/>
</dbReference>
<feature type="domain" description="Resolvase/invertase-type recombinase catalytic" evidence="2">
    <location>
        <begin position="8"/>
        <end position="171"/>
    </location>
</feature>
<dbReference type="Pfam" id="PF00239">
    <property type="entry name" value="Resolvase"/>
    <property type="match status" value="1"/>
</dbReference>
<dbReference type="SMART" id="SM00857">
    <property type="entry name" value="Resolvase"/>
    <property type="match status" value="1"/>
</dbReference>
<dbReference type="RefSeq" id="WP_269657940.1">
    <property type="nucleotide sequence ID" value="NZ_CP114413.1"/>
</dbReference>
<dbReference type="InterPro" id="IPR036162">
    <property type="entry name" value="Resolvase-like_N_sf"/>
</dbReference>
<sequence length="528" mass="59388">MLQIPQRPCLYTRLSHAPDGSLEKCEHQEERGREAGARLRWPEFCCVYVDNSRSAWRRDRKRPDWDRMLLTLDSDSGKLIVGDPKADHHHDGIMTYHGDRLIRQPYDLEVLLNVADTRRIPLASVGGVRDLANPDDRFVLRIEAAQACREIDNLSRRRIEGYTRQVIRHGTCQHGGNRPFGFGTPTGRTKVKRDRETGEEREVETLDFSKPRAEETELLAIVARRLLVDHSVNGALRSLNNVSTTTAGGEWTSRVMWAVFTAPRISGHIERNGVLHKAVWDGVITEEERQALIALREGKRKEKPNPGPARKYLLVGGLRCGRCGSVSWRAKPVRKAADGQPAKRVYDCSQCHLSRSQEHLDAYVTGRVLRLLATKRFLRELHAAAEDGKPDIAAEITALELRKAQTRQQLEQLADNPDVDPVLAMLSLASFDKKIKELRGLLAQTAQHRQLTRMAGIGKGAWEAEPVDVRHEVVTSLFEITVKEGEWRGPGFNPASVELLRKSLKTASEEIDPQTQPWAAEPPALPAP</sequence>
<dbReference type="Proteomes" id="UP001164439">
    <property type="component" value="Chromosome"/>
</dbReference>
<reference evidence="3" key="1">
    <citation type="submission" date="2022-12" db="EMBL/GenBank/DDBJ databases">
        <authorList>
            <person name="Ruckert C."/>
            <person name="Busche T."/>
            <person name="Kalinowski J."/>
            <person name="Wittmann C."/>
        </authorList>
    </citation>
    <scope>NUCLEOTIDE SEQUENCE</scope>
    <source>
        <strain evidence="3">DSM 40467</strain>
    </source>
</reference>
<name>A0ABY7K6Y0_9ACTN</name>
<dbReference type="PANTHER" id="PTHR30461:SF23">
    <property type="entry name" value="DNA RECOMBINASE-RELATED"/>
    <property type="match status" value="1"/>
</dbReference>
<evidence type="ECO:0000313" key="4">
    <source>
        <dbReference type="Proteomes" id="UP001164439"/>
    </source>
</evidence>
<dbReference type="EMBL" id="CP114413">
    <property type="protein sequence ID" value="WAZ20252.1"/>
    <property type="molecule type" value="Genomic_DNA"/>
</dbReference>
<protein>
    <submittedName>
        <fullName evidence="3">Recombinase family protein</fullName>
    </submittedName>
</protein>
<gene>
    <name evidence="3" type="ORF">STRCI_001353</name>
</gene>
<evidence type="ECO:0000259" key="2">
    <source>
        <dbReference type="SMART" id="SM00857"/>
    </source>
</evidence>
<feature type="region of interest" description="Disordered" evidence="1">
    <location>
        <begin position="173"/>
        <end position="200"/>
    </location>
</feature>
<proteinExistence type="predicted"/>
<dbReference type="Gene3D" id="3.40.50.1390">
    <property type="entry name" value="Resolvase, N-terminal catalytic domain"/>
    <property type="match status" value="1"/>
</dbReference>